<dbReference type="OMA" id="DPVTIFH"/>
<dbReference type="eggNOG" id="KOG1674">
    <property type="taxonomic scope" value="Eukaryota"/>
</dbReference>
<keyword evidence="1 2" id="KW-0195">Cyclin</keyword>
<evidence type="ECO:0000256" key="1">
    <source>
        <dbReference type="ARBA" id="ARBA00023127"/>
    </source>
</evidence>
<evidence type="ECO:0000313" key="4">
    <source>
        <dbReference type="EMBL" id="EGR32235.1"/>
    </source>
</evidence>
<evidence type="ECO:0000259" key="3">
    <source>
        <dbReference type="SMART" id="SM00385"/>
    </source>
</evidence>
<dbReference type="InterPro" id="IPR013922">
    <property type="entry name" value="Cyclin_PHO80-like"/>
</dbReference>
<dbReference type="SMART" id="SM00385">
    <property type="entry name" value="CYCLIN"/>
    <property type="match status" value="1"/>
</dbReference>
<dbReference type="InterPro" id="IPR012389">
    <property type="entry name" value="Cyclin_P/U"/>
</dbReference>
<organism evidence="4 5">
    <name type="scientific">Ichthyophthirius multifiliis</name>
    <name type="common">White spot disease agent</name>
    <name type="synonym">Ich</name>
    <dbReference type="NCBI Taxonomy" id="5932"/>
    <lineage>
        <taxon>Eukaryota</taxon>
        <taxon>Sar</taxon>
        <taxon>Alveolata</taxon>
        <taxon>Ciliophora</taxon>
        <taxon>Intramacronucleata</taxon>
        <taxon>Oligohymenophorea</taxon>
        <taxon>Hymenostomatida</taxon>
        <taxon>Ophryoglenina</taxon>
        <taxon>Ichthyophthirius</taxon>
    </lineage>
</organism>
<dbReference type="GO" id="GO:0051301">
    <property type="term" value="P:cell division"/>
    <property type="evidence" value="ECO:0007669"/>
    <property type="project" value="UniProtKB-UniRule"/>
</dbReference>
<dbReference type="InParanoid" id="G0QRC1"/>
<dbReference type="RefSeq" id="XP_004035721.1">
    <property type="nucleotide sequence ID" value="XM_004035673.1"/>
</dbReference>
<gene>
    <name evidence="4" type="ORF">IMG5_091400</name>
</gene>
<dbReference type="PANTHER" id="PTHR15615">
    <property type="match status" value="1"/>
</dbReference>
<dbReference type="AlphaFoldDB" id="G0QRC1"/>
<dbReference type="PIRSF" id="PIRSF027110">
    <property type="entry name" value="PREG"/>
    <property type="match status" value="1"/>
</dbReference>
<proteinExistence type="inferred from homology"/>
<dbReference type="PANTHER" id="PTHR15615:SF108">
    <property type="entry name" value="PROTEIN CNPPD1"/>
    <property type="match status" value="1"/>
</dbReference>
<accession>G0QRC1</accession>
<protein>
    <recommendedName>
        <fullName evidence="2">Cyclin</fullName>
    </recommendedName>
</protein>
<dbReference type="Gene3D" id="1.10.472.10">
    <property type="entry name" value="Cyclin-like"/>
    <property type="match status" value="1"/>
</dbReference>
<dbReference type="GO" id="GO:0019901">
    <property type="term" value="F:protein kinase binding"/>
    <property type="evidence" value="ECO:0007669"/>
    <property type="project" value="UniProtKB-UniRule"/>
</dbReference>
<dbReference type="STRING" id="857967.G0QRC1"/>
<feature type="domain" description="Cyclin-like" evidence="3">
    <location>
        <begin position="71"/>
        <end position="156"/>
    </location>
</feature>
<evidence type="ECO:0000313" key="5">
    <source>
        <dbReference type="Proteomes" id="UP000008983"/>
    </source>
</evidence>
<dbReference type="InterPro" id="IPR036915">
    <property type="entry name" value="Cyclin-like_sf"/>
</dbReference>
<dbReference type="Pfam" id="PF08613">
    <property type="entry name" value="Cyclin"/>
    <property type="match status" value="1"/>
</dbReference>
<dbReference type="GeneID" id="14908392"/>
<reference evidence="4 5" key="1">
    <citation type="submission" date="2011-07" db="EMBL/GenBank/DDBJ databases">
        <authorList>
            <person name="Coyne R."/>
            <person name="Brami D."/>
            <person name="Johnson J."/>
            <person name="Hostetler J."/>
            <person name="Hannick L."/>
            <person name="Clark T."/>
            <person name="Cassidy-Hanley D."/>
            <person name="Inman J."/>
        </authorList>
    </citation>
    <scope>NUCLEOTIDE SEQUENCE [LARGE SCALE GENOMIC DNA]</scope>
    <source>
        <strain evidence="4 5">G5</strain>
    </source>
</reference>
<evidence type="ECO:0000256" key="2">
    <source>
        <dbReference type="PIRNR" id="PIRNR027110"/>
    </source>
</evidence>
<sequence length="191" mass="22810">MSEQKKYFVQNELNHYNQIYILNGSINLDNEQLISIISCLLEEILQITDQQENKFPSIFHNKKLPTISIRDYLLRINRICHCSQECFILSIIYIDKIIQRQKEFVVNSFCIHRLLLASIMVAAKFFDDKYYNNSYYAKAGGVSSVEINYYERSFLQLINFNLFVKEYQFYNYRQKLLDSYQQQLQGSESQI</sequence>
<dbReference type="CDD" id="cd20558">
    <property type="entry name" value="CYCLIN_ScPCL7-like"/>
    <property type="match status" value="1"/>
</dbReference>
<dbReference type="OrthoDB" id="337735at2759"/>
<keyword evidence="5" id="KW-1185">Reference proteome</keyword>
<dbReference type="SUPFAM" id="SSF47954">
    <property type="entry name" value="Cyclin-like"/>
    <property type="match status" value="1"/>
</dbReference>
<comment type="similarity">
    <text evidence="2">Belongs to the cyclin family.</text>
</comment>
<dbReference type="EMBL" id="GL983746">
    <property type="protein sequence ID" value="EGR32235.1"/>
    <property type="molecule type" value="Genomic_DNA"/>
</dbReference>
<dbReference type="Proteomes" id="UP000008983">
    <property type="component" value="Unassembled WGS sequence"/>
</dbReference>
<name>G0QRC1_ICHMU</name>
<dbReference type="InterPro" id="IPR013763">
    <property type="entry name" value="Cyclin-like_dom"/>
</dbReference>